<feature type="region of interest" description="Disordered" evidence="1">
    <location>
        <begin position="288"/>
        <end position="342"/>
    </location>
</feature>
<evidence type="ECO:0000313" key="3">
    <source>
        <dbReference type="Proteomes" id="UP001149954"/>
    </source>
</evidence>
<dbReference type="AlphaFoldDB" id="A0A9X0C1B2"/>
<feature type="compositionally biased region" description="Polar residues" evidence="1">
    <location>
        <begin position="297"/>
        <end position="307"/>
    </location>
</feature>
<name>A0A9X0C1B2_9EURO</name>
<sequence>MGDPQGPCPISTYSPIDIAPIYGLPPEIRNRIYKLALESKDVLPGENPHAIYQQNDFYYRPGYKQPKRIQTALLQTCQQIYREASLLPPAINEHTFWFYRSPPHVNDASSPVNYFRKMTPKQQAQVQHLHLFTQQYFLEDNNWSQIWDGLALGNDKPGLRGECMITPKKMTITLRHTDWWFWENNDPLGIDPFRPGRTRAAQMGEAVSPEDAARSWGNRFSSIPCLEELVIEFETIMRKKDQLDAIIQQALEWKFPMQADNGLYLVADHKSKSVYTWAGAKEAELKRQRRVGPFNAETGSESQSGQAQEPVPATPILVPIDSQSELGTNSDISPGDHHQLPETNGEEFYVVFLTWRKQRVKE</sequence>
<reference evidence="2" key="1">
    <citation type="submission" date="2022-12" db="EMBL/GenBank/DDBJ databases">
        <authorList>
            <person name="Petersen C."/>
        </authorList>
    </citation>
    <scope>NUCLEOTIDE SEQUENCE</scope>
    <source>
        <strain evidence="2">IBT 29495</strain>
    </source>
</reference>
<dbReference type="Proteomes" id="UP001149954">
    <property type="component" value="Unassembled WGS sequence"/>
</dbReference>
<accession>A0A9X0C1B2</accession>
<evidence type="ECO:0000313" key="2">
    <source>
        <dbReference type="EMBL" id="KAJ5494347.1"/>
    </source>
</evidence>
<keyword evidence="3" id="KW-1185">Reference proteome</keyword>
<protein>
    <submittedName>
        <fullName evidence="2">Uncharacterized protein</fullName>
    </submittedName>
</protein>
<feature type="compositionally biased region" description="Polar residues" evidence="1">
    <location>
        <begin position="321"/>
        <end position="332"/>
    </location>
</feature>
<dbReference type="OrthoDB" id="288942at2759"/>
<dbReference type="PANTHER" id="PTHR42085:SF2">
    <property type="entry name" value="F-BOX DOMAIN-CONTAINING PROTEIN"/>
    <property type="match status" value="1"/>
</dbReference>
<dbReference type="InterPro" id="IPR038883">
    <property type="entry name" value="AN11006-like"/>
</dbReference>
<reference evidence="2" key="2">
    <citation type="journal article" date="2023" name="IMA Fungus">
        <title>Comparative genomic study of the Penicillium genus elucidates a diverse pangenome and 15 lateral gene transfer events.</title>
        <authorList>
            <person name="Petersen C."/>
            <person name="Sorensen T."/>
            <person name="Nielsen M.R."/>
            <person name="Sondergaard T.E."/>
            <person name="Sorensen J.L."/>
            <person name="Fitzpatrick D.A."/>
            <person name="Frisvad J.C."/>
            <person name="Nielsen K.L."/>
        </authorList>
    </citation>
    <scope>NUCLEOTIDE SEQUENCE</scope>
    <source>
        <strain evidence="2">IBT 29495</strain>
    </source>
</reference>
<dbReference type="PANTHER" id="PTHR42085">
    <property type="entry name" value="F-BOX DOMAIN-CONTAINING PROTEIN"/>
    <property type="match status" value="1"/>
</dbReference>
<comment type="caution">
    <text evidence="2">The sequence shown here is derived from an EMBL/GenBank/DDBJ whole genome shotgun (WGS) entry which is preliminary data.</text>
</comment>
<gene>
    <name evidence="2" type="ORF">N7463_010434</name>
</gene>
<organism evidence="2 3">
    <name type="scientific">Penicillium fimorum</name>
    <dbReference type="NCBI Taxonomy" id="1882269"/>
    <lineage>
        <taxon>Eukaryota</taxon>
        <taxon>Fungi</taxon>
        <taxon>Dikarya</taxon>
        <taxon>Ascomycota</taxon>
        <taxon>Pezizomycotina</taxon>
        <taxon>Eurotiomycetes</taxon>
        <taxon>Eurotiomycetidae</taxon>
        <taxon>Eurotiales</taxon>
        <taxon>Aspergillaceae</taxon>
        <taxon>Penicillium</taxon>
    </lineage>
</organism>
<proteinExistence type="predicted"/>
<dbReference type="EMBL" id="JAPWDS010000006">
    <property type="protein sequence ID" value="KAJ5494347.1"/>
    <property type="molecule type" value="Genomic_DNA"/>
</dbReference>
<evidence type="ECO:0000256" key="1">
    <source>
        <dbReference type="SAM" id="MobiDB-lite"/>
    </source>
</evidence>